<dbReference type="CDD" id="cd18579">
    <property type="entry name" value="ABC_6TM_ABCC_D1"/>
    <property type="match status" value="1"/>
</dbReference>
<feature type="domain" description="ABC transmembrane type-1" evidence="10">
    <location>
        <begin position="116"/>
        <end position="374"/>
    </location>
</feature>
<evidence type="ECO:0000256" key="1">
    <source>
        <dbReference type="ARBA" id="ARBA00004141"/>
    </source>
</evidence>
<dbReference type="Gene3D" id="3.40.50.300">
    <property type="entry name" value="P-loop containing nucleotide triphosphate hydrolases"/>
    <property type="match status" value="2"/>
</dbReference>
<dbReference type="PROSITE" id="PS50929">
    <property type="entry name" value="ABC_TM1F"/>
    <property type="match status" value="2"/>
</dbReference>
<keyword evidence="5 12" id="KW-0067">ATP-binding</keyword>
<keyword evidence="6 8" id="KW-1133">Transmembrane helix</keyword>
<dbReference type="SMART" id="SM00382">
    <property type="entry name" value="AAA"/>
    <property type="match status" value="2"/>
</dbReference>
<keyword evidence="3 8" id="KW-0812">Transmembrane</keyword>
<dbReference type="InterPro" id="IPR003439">
    <property type="entry name" value="ABC_transporter-like_ATP-bd"/>
</dbReference>
<evidence type="ECO:0000256" key="6">
    <source>
        <dbReference type="ARBA" id="ARBA00022989"/>
    </source>
</evidence>
<dbReference type="Pfam" id="PF00005">
    <property type="entry name" value="ABC_tran"/>
    <property type="match status" value="2"/>
</dbReference>
<evidence type="ECO:0000256" key="5">
    <source>
        <dbReference type="ARBA" id="ARBA00022840"/>
    </source>
</evidence>
<keyword evidence="2" id="KW-0813">Transport</keyword>
<evidence type="ECO:0000256" key="7">
    <source>
        <dbReference type="ARBA" id="ARBA00023136"/>
    </source>
</evidence>
<evidence type="ECO:0000256" key="3">
    <source>
        <dbReference type="ARBA" id="ARBA00022692"/>
    </source>
</evidence>
<evidence type="ECO:0000313" key="12">
    <source>
        <dbReference type="RefSeq" id="XP_046598073.1"/>
    </source>
</evidence>
<protein>
    <submittedName>
        <fullName evidence="12">ATP-binding cassette sub-family C member 4 isoform X1</fullName>
    </submittedName>
</protein>
<dbReference type="PANTHER" id="PTHR24223">
    <property type="entry name" value="ATP-BINDING CASSETTE SUB-FAMILY C"/>
    <property type="match status" value="1"/>
</dbReference>
<evidence type="ECO:0000256" key="2">
    <source>
        <dbReference type="ARBA" id="ARBA00022448"/>
    </source>
</evidence>
<evidence type="ECO:0000259" key="9">
    <source>
        <dbReference type="PROSITE" id="PS50893"/>
    </source>
</evidence>
<dbReference type="RefSeq" id="XP_046598073.1">
    <property type="nucleotide sequence ID" value="XM_046742117.1"/>
</dbReference>
<evidence type="ECO:0000313" key="11">
    <source>
        <dbReference type="Proteomes" id="UP000829291"/>
    </source>
</evidence>
<evidence type="ECO:0000256" key="4">
    <source>
        <dbReference type="ARBA" id="ARBA00022741"/>
    </source>
</evidence>
<feature type="transmembrane region" description="Helical" evidence="8">
    <location>
        <begin position="144"/>
        <end position="162"/>
    </location>
</feature>
<evidence type="ECO:0000259" key="10">
    <source>
        <dbReference type="PROSITE" id="PS50929"/>
    </source>
</evidence>
<evidence type="ECO:0000256" key="8">
    <source>
        <dbReference type="SAM" id="Phobius"/>
    </source>
</evidence>
<comment type="subcellular location">
    <subcellularLocation>
        <location evidence="1">Membrane</location>
        <topology evidence="1">Multi-pass membrane protein</topology>
    </subcellularLocation>
</comment>
<dbReference type="InterPro" id="IPR044746">
    <property type="entry name" value="ABCC_6TM_D1"/>
</dbReference>
<dbReference type="GeneID" id="107225994"/>
<dbReference type="CDD" id="cd03244">
    <property type="entry name" value="ABCC_MRP_domain2"/>
    <property type="match status" value="1"/>
</dbReference>
<organism evidence="11 12">
    <name type="scientific">Neodiprion lecontei</name>
    <name type="common">Redheaded pine sawfly</name>
    <dbReference type="NCBI Taxonomy" id="441921"/>
    <lineage>
        <taxon>Eukaryota</taxon>
        <taxon>Metazoa</taxon>
        <taxon>Ecdysozoa</taxon>
        <taxon>Arthropoda</taxon>
        <taxon>Hexapoda</taxon>
        <taxon>Insecta</taxon>
        <taxon>Pterygota</taxon>
        <taxon>Neoptera</taxon>
        <taxon>Endopterygota</taxon>
        <taxon>Hymenoptera</taxon>
        <taxon>Tenthredinoidea</taxon>
        <taxon>Diprionidae</taxon>
        <taxon>Diprioninae</taxon>
        <taxon>Neodiprion</taxon>
    </lineage>
</organism>
<dbReference type="Pfam" id="PF00664">
    <property type="entry name" value="ABC_membrane"/>
    <property type="match status" value="2"/>
</dbReference>
<keyword evidence="4" id="KW-0547">Nucleotide-binding</keyword>
<dbReference type="CDD" id="cd03250">
    <property type="entry name" value="ABCC_MRP_domain1"/>
    <property type="match status" value="1"/>
</dbReference>
<reference evidence="12" key="1">
    <citation type="submission" date="2025-08" db="UniProtKB">
        <authorList>
            <consortium name="RefSeq"/>
        </authorList>
    </citation>
    <scope>IDENTIFICATION</scope>
    <source>
        <tissue evidence="12">Thorax and Abdomen</tissue>
    </source>
</reference>
<dbReference type="Gene3D" id="1.20.1560.10">
    <property type="entry name" value="ABC transporter type 1, transmembrane domain"/>
    <property type="match status" value="2"/>
</dbReference>
<feature type="domain" description="ABC transporter" evidence="9">
    <location>
        <begin position="475"/>
        <end position="712"/>
    </location>
</feature>
<dbReference type="InterPro" id="IPR003593">
    <property type="entry name" value="AAA+_ATPase"/>
</dbReference>
<feature type="transmembrane region" description="Helical" evidence="8">
    <location>
        <begin position="939"/>
        <end position="959"/>
    </location>
</feature>
<dbReference type="InterPro" id="IPR027417">
    <property type="entry name" value="P-loop_NTPase"/>
</dbReference>
<dbReference type="GO" id="GO:0005524">
    <property type="term" value="F:ATP binding"/>
    <property type="evidence" value="ECO:0007669"/>
    <property type="project" value="UniProtKB-KW"/>
</dbReference>
<name>A0ABM3GCS8_NEOLC</name>
<feature type="transmembrane region" description="Helical" evidence="8">
    <location>
        <begin position="965"/>
        <end position="982"/>
    </location>
</feature>
<dbReference type="Proteomes" id="UP000829291">
    <property type="component" value="Chromosome 5"/>
</dbReference>
<dbReference type="PROSITE" id="PS50893">
    <property type="entry name" value="ABC_TRANSPORTER_2"/>
    <property type="match status" value="2"/>
</dbReference>
<dbReference type="PROSITE" id="PS00211">
    <property type="entry name" value="ABC_TRANSPORTER_1"/>
    <property type="match status" value="2"/>
</dbReference>
<proteinExistence type="predicted"/>
<sequence length="1414" mass="158786">MDTKRRQCLPNPEESSNFLSRLFFGWSFPIFLKGAKRDLQITDLYDPLKSDESERLCNRLEREWQKELAKAKESPMVGEGSKRKPKKKPSLTLALVRMFWFKFMLQGLLFFVYLMAVRILQPVIQGWVIAYFDKDKNQFSQNEAFIYATELILLTLASIFLLHHTNLRTQEMGMCARIACCSMIYRKILRLDLASVSNTAAGQVANLISNDVARFDNLLMHLHYIWIMPLQVTLIGYVMWQFVGVASLVGIGAMVLQTIPIQGYFSNLSAKLRSKIAMKTDERIQLMSELISGIEVIKMYSWEKPFEIIVSKVRGVEMKLIGLTSYLRGIYASIMVFSERVTLYLTLISFALMGNHLTAEITFPLATLFNVLQMTCAIAFPQAIIQSGEAIVSLRRISAFLLLDEVRQPENSEFVANDGDQPVEKHTTSQLLESGKETEMESLLLEKGKPDAKITSSATNGAKKVDIRYEHGISIELVNVAANWVSAQLPPTLCELSMEVKSKSLTVLVGSVGSGKSSLLHLLLGELSVGAGRLSYFTDEKNEKTRINSRDIRISYTSQDPWLFPASVRANILFGQPYDKKRYQKVTRVCALVKDFEQLPQGDMSFVGERGASLSGGQRARVNLARAVYRDADLYLLDDPLSAVDARVGRHLFEECIQGYLKGKTRILVTHQLQFLRQADSVIVLNRGTVMHQGTYEELAESTHAILTSQKSVESETVEEENEETYDVGKHDFRTRRLTSVSSERPSERSVSFEELQDIDGEEIATGSMSTQVYSSYFLSGGNICSLIILMITIVIGQLSANASDYWVTYWTNQNTRRAEIRANETASNITSSKNETSIDFQQMFWDPDTEWYDQYGLLRSDIAVQVYTMLIAATVIFLSLRSLLFMKICMTASRTIHDSMFSNLLRATMRFFNTNPTGRILNRFSKDVGAMDELLPRAMLETLQVFTVMLGILVMVSIVNPWTIIPMIFVAALFYFIRIYYLKTAQNIKRLEGITKSPVFSHVSSTLDGLTTIRSCGVLVEEMLKQEFDHHQDSHTGAWYLTLGTATAFGFTLDLVSCCFTTFVCFSFILINDFPGGSVGLAISQCLILTGMVQYGVRLSAEVVSQMTSVERVLQYTNLPKEGPFTTGSPPPDTWPSQGGLVMKNVSMKYNDDKPPVLKGLNLKINPGWKVGIVGRTGAGKSSLISALFRLTGDGLEGEIILDGVDTKSIGLQELRPRISIIPQEPILFSASLRYNLDPFDQYSDAKLWDSLQEVELGNSVPSLDFRVAEGGANFSVGQRQLICLARAILRNNRLLVLDEATANIDRSTDNLIQNTIRRRFADCTVLTIAHRLNTIMDSDRVLVMEGGRIVEFDHPYLLLKDPNGHFSQMLQQTGKAMADKLALIAERTYQLSGEFKEISNDGVTTFIHPCQL</sequence>
<feature type="transmembrane region" description="Helical" evidence="8">
    <location>
        <begin position="1039"/>
        <end position="1072"/>
    </location>
</feature>
<dbReference type="PANTHER" id="PTHR24223:SF415">
    <property type="entry name" value="FI20190P1"/>
    <property type="match status" value="1"/>
</dbReference>
<accession>A0ABM3GCS8</accession>
<keyword evidence="7 8" id="KW-0472">Membrane</keyword>
<feature type="domain" description="ABC transmembrane type-1" evidence="10">
    <location>
        <begin position="788"/>
        <end position="1106"/>
    </location>
</feature>
<gene>
    <name evidence="12" type="primary">LOC107225994</name>
</gene>
<feature type="transmembrane region" description="Helical" evidence="8">
    <location>
        <begin position="777"/>
        <end position="801"/>
    </location>
</feature>
<feature type="transmembrane region" description="Helical" evidence="8">
    <location>
        <begin position="246"/>
        <end position="265"/>
    </location>
</feature>
<feature type="transmembrane region" description="Helical" evidence="8">
    <location>
        <begin position="222"/>
        <end position="240"/>
    </location>
</feature>
<feature type="transmembrane region" description="Helical" evidence="8">
    <location>
        <begin position="863"/>
        <end position="885"/>
    </location>
</feature>
<dbReference type="InterPro" id="IPR036640">
    <property type="entry name" value="ABC1_TM_sf"/>
</dbReference>
<dbReference type="InterPro" id="IPR011527">
    <property type="entry name" value="ABC1_TM_dom"/>
</dbReference>
<dbReference type="InterPro" id="IPR050173">
    <property type="entry name" value="ABC_transporter_C-like"/>
</dbReference>
<dbReference type="SUPFAM" id="SSF90123">
    <property type="entry name" value="ABC transporter transmembrane region"/>
    <property type="match status" value="2"/>
</dbReference>
<dbReference type="SUPFAM" id="SSF52540">
    <property type="entry name" value="P-loop containing nucleoside triphosphate hydrolases"/>
    <property type="match status" value="2"/>
</dbReference>
<keyword evidence="11" id="KW-1185">Reference proteome</keyword>
<feature type="domain" description="ABC transporter" evidence="9">
    <location>
        <begin position="1142"/>
        <end position="1373"/>
    </location>
</feature>
<dbReference type="InterPro" id="IPR017871">
    <property type="entry name" value="ABC_transporter-like_CS"/>
</dbReference>